<dbReference type="Proteomes" id="UP000319825">
    <property type="component" value="Unassembled WGS sequence"/>
</dbReference>
<comment type="caution">
    <text evidence="1">The sequence shown here is derived from an EMBL/GenBank/DDBJ whole genome shotgun (WGS) entry which is preliminary data.</text>
</comment>
<evidence type="ECO:0000313" key="2">
    <source>
        <dbReference type="Proteomes" id="UP000319825"/>
    </source>
</evidence>
<protein>
    <submittedName>
        <fullName evidence="1">Uncharacterized protein</fullName>
    </submittedName>
</protein>
<gene>
    <name evidence="1" type="ORF">JD77_05077</name>
</gene>
<name>A0A562IGV7_MICOL</name>
<organism evidence="1 2">
    <name type="scientific">Micromonospora olivasterospora</name>
    <dbReference type="NCBI Taxonomy" id="1880"/>
    <lineage>
        <taxon>Bacteria</taxon>
        <taxon>Bacillati</taxon>
        <taxon>Actinomycetota</taxon>
        <taxon>Actinomycetes</taxon>
        <taxon>Micromonosporales</taxon>
        <taxon>Micromonosporaceae</taxon>
        <taxon>Micromonospora</taxon>
    </lineage>
</organism>
<keyword evidence="2" id="KW-1185">Reference proteome</keyword>
<sequence length="156" mass="15759">MAMVCPDADGIVLLNDDSIPIHDAVTTQDRTTSIRSAAPPSLGATGYELRSRLQAAISSGTGPGGASRIARLAAKGRTADHAAPATGGPAVNGGGRVPLVAVIATRGGLVAVPRLGKLTKSRGRRACGQDLITRSDKSPCIPTLPKQAAPEAFVST</sequence>
<proteinExistence type="predicted"/>
<accession>A0A562IGV7</accession>
<evidence type="ECO:0000313" key="1">
    <source>
        <dbReference type="EMBL" id="TWH70058.1"/>
    </source>
</evidence>
<reference evidence="1 2" key="1">
    <citation type="submission" date="2019-07" db="EMBL/GenBank/DDBJ databases">
        <title>R&amp;d 2014.</title>
        <authorList>
            <person name="Klenk H.-P."/>
        </authorList>
    </citation>
    <scope>NUCLEOTIDE SEQUENCE [LARGE SCALE GENOMIC DNA]</scope>
    <source>
        <strain evidence="1 2">DSM 43868</strain>
    </source>
</reference>
<dbReference type="AlphaFoldDB" id="A0A562IGV7"/>
<dbReference type="EMBL" id="VLKE01000001">
    <property type="protein sequence ID" value="TWH70058.1"/>
    <property type="molecule type" value="Genomic_DNA"/>
</dbReference>